<evidence type="ECO:0000256" key="2">
    <source>
        <dbReference type="ARBA" id="ARBA00023012"/>
    </source>
</evidence>
<dbReference type="Pfam" id="PF00072">
    <property type="entry name" value="Response_reg"/>
    <property type="match status" value="1"/>
</dbReference>
<proteinExistence type="predicted"/>
<dbReference type="GO" id="GO:0000156">
    <property type="term" value="F:phosphorelay response regulator activity"/>
    <property type="evidence" value="ECO:0007669"/>
    <property type="project" value="TreeGrafter"/>
</dbReference>
<dbReference type="eggNOG" id="COG0745">
    <property type="taxonomic scope" value="Bacteria"/>
</dbReference>
<reference evidence="10 11" key="2">
    <citation type="journal article" date="2011" name="J. Bacteriol.">
        <title>Genome Sequence of Kosmotoga olearia Strain TBF 19.5.1, a Thermophilic Bacterium with a Wide Growth Temperature Range, Isolated from the Troll B Oil Platform in the North Sea.</title>
        <authorList>
            <person name="Swithers K.S."/>
            <person name="Dipippo J.L."/>
            <person name="Bruce D.C."/>
            <person name="Detter C."/>
            <person name="Tapia R."/>
            <person name="Han S."/>
            <person name="Goodwin L.A."/>
            <person name="Han J."/>
            <person name="Woyke T."/>
            <person name="Pitluck S."/>
            <person name="Pennacchio L."/>
            <person name="Nolan M."/>
            <person name="Mikhailova N."/>
            <person name="Land M.L."/>
            <person name="Nesbo C.L."/>
            <person name="Gogarten J.P."/>
            <person name="Noll K.M."/>
        </authorList>
    </citation>
    <scope>NUCLEOTIDE SEQUENCE [LARGE SCALE GENOMIC DNA]</scope>
    <source>
        <strain evidence="11">ATCC BAA-1733 / DSM 21960 / TBF 19.5.1</strain>
    </source>
</reference>
<feature type="domain" description="OmpR/PhoB-type" evidence="9">
    <location>
        <begin position="124"/>
        <end position="222"/>
    </location>
</feature>
<dbReference type="InterPro" id="IPR001789">
    <property type="entry name" value="Sig_transdc_resp-reg_receiver"/>
</dbReference>
<dbReference type="InterPro" id="IPR036388">
    <property type="entry name" value="WH-like_DNA-bd_sf"/>
</dbReference>
<evidence type="ECO:0000256" key="1">
    <source>
        <dbReference type="ARBA" id="ARBA00022553"/>
    </source>
</evidence>
<dbReference type="SMART" id="SM00448">
    <property type="entry name" value="REC"/>
    <property type="match status" value="1"/>
</dbReference>
<dbReference type="PROSITE" id="PS50110">
    <property type="entry name" value="RESPONSE_REGULATORY"/>
    <property type="match status" value="1"/>
</dbReference>
<dbReference type="GO" id="GO:0005829">
    <property type="term" value="C:cytosol"/>
    <property type="evidence" value="ECO:0007669"/>
    <property type="project" value="TreeGrafter"/>
</dbReference>
<dbReference type="Gene3D" id="6.10.250.690">
    <property type="match status" value="1"/>
</dbReference>
<dbReference type="SUPFAM" id="SSF52172">
    <property type="entry name" value="CheY-like"/>
    <property type="match status" value="1"/>
</dbReference>
<dbReference type="SMART" id="SM00862">
    <property type="entry name" value="Trans_reg_C"/>
    <property type="match status" value="1"/>
</dbReference>
<dbReference type="RefSeq" id="WP_012745053.1">
    <property type="nucleotide sequence ID" value="NC_012785.1"/>
</dbReference>
<dbReference type="STRING" id="521045.Kole_0551"/>
<keyword evidence="2" id="KW-0902">Two-component regulatory system</keyword>
<dbReference type="CDD" id="cd00383">
    <property type="entry name" value="trans_reg_C"/>
    <property type="match status" value="1"/>
</dbReference>
<accession>C5CEM5</accession>
<keyword evidence="4 7" id="KW-0238">DNA-binding</keyword>
<reference evidence="10 11" key="1">
    <citation type="submission" date="2009-06" db="EMBL/GenBank/DDBJ databases">
        <title>Complete sequence of Thermotogales bacterium TBF 19.5.1.</title>
        <authorList>
            <consortium name="US DOE Joint Genome Institute"/>
            <person name="Lucas S."/>
            <person name="Copeland A."/>
            <person name="Lapidus A."/>
            <person name="Glavina del Rio T."/>
            <person name="Tice H."/>
            <person name="Bruce D."/>
            <person name="Goodwin L."/>
            <person name="Pitluck S."/>
            <person name="Chertkov O."/>
            <person name="Brettin T."/>
            <person name="Detter J.C."/>
            <person name="Han C."/>
            <person name="Schmutz J."/>
            <person name="Larimer F."/>
            <person name="Land M."/>
            <person name="Hauser L."/>
            <person name="Kyrpides N."/>
            <person name="Ovchinnikova G."/>
            <person name="Noll K."/>
        </authorList>
    </citation>
    <scope>NUCLEOTIDE SEQUENCE [LARGE SCALE GENOMIC DNA]</scope>
    <source>
        <strain evidence="11">ATCC BAA-1733 / DSM 21960 / TBF 19.5.1</strain>
    </source>
</reference>
<dbReference type="EMBL" id="CP001634">
    <property type="protein sequence ID" value="ACR79271.1"/>
    <property type="molecule type" value="Genomic_DNA"/>
</dbReference>
<dbReference type="Gene3D" id="1.10.10.10">
    <property type="entry name" value="Winged helix-like DNA-binding domain superfamily/Winged helix DNA-binding domain"/>
    <property type="match status" value="1"/>
</dbReference>
<dbReference type="GO" id="GO:0006355">
    <property type="term" value="P:regulation of DNA-templated transcription"/>
    <property type="evidence" value="ECO:0007669"/>
    <property type="project" value="InterPro"/>
</dbReference>
<dbReference type="PROSITE" id="PS51755">
    <property type="entry name" value="OMPR_PHOB"/>
    <property type="match status" value="1"/>
</dbReference>
<dbReference type="AlphaFoldDB" id="C5CEM5"/>
<evidence type="ECO:0000259" key="9">
    <source>
        <dbReference type="PROSITE" id="PS51755"/>
    </source>
</evidence>
<dbReference type="FunFam" id="3.40.50.2300:FF:000001">
    <property type="entry name" value="DNA-binding response regulator PhoB"/>
    <property type="match status" value="1"/>
</dbReference>
<feature type="modified residue" description="4-aspartylphosphate" evidence="6">
    <location>
        <position position="51"/>
    </location>
</feature>
<evidence type="ECO:0000256" key="4">
    <source>
        <dbReference type="ARBA" id="ARBA00023125"/>
    </source>
</evidence>
<dbReference type="FunFam" id="1.10.10.10:FF:000005">
    <property type="entry name" value="Two-component system response regulator"/>
    <property type="match status" value="1"/>
</dbReference>
<dbReference type="InterPro" id="IPR011006">
    <property type="entry name" value="CheY-like_superfamily"/>
</dbReference>
<dbReference type="Pfam" id="PF00486">
    <property type="entry name" value="Trans_reg_C"/>
    <property type="match status" value="1"/>
</dbReference>
<evidence type="ECO:0000256" key="7">
    <source>
        <dbReference type="PROSITE-ProRule" id="PRU01091"/>
    </source>
</evidence>
<organism evidence="10 11">
    <name type="scientific">Kosmotoga olearia (strain ATCC BAA-1733 / DSM 21960 / TBF 19.5.1)</name>
    <dbReference type="NCBI Taxonomy" id="521045"/>
    <lineage>
        <taxon>Bacteria</taxon>
        <taxon>Thermotogati</taxon>
        <taxon>Thermotogota</taxon>
        <taxon>Thermotogae</taxon>
        <taxon>Kosmotogales</taxon>
        <taxon>Kosmotogaceae</taxon>
        <taxon>Kosmotoga</taxon>
    </lineage>
</organism>
<keyword evidence="3" id="KW-0805">Transcription regulation</keyword>
<dbReference type="Gene3D" id="3.40.50.2300">
    <property type="match status" value="1"/>
</dbReference>
<dbReference type="InterPro" id="IPR039420">
    <property type="entry name" value="WalR-like"/>
</dbReference>
<gene>
    <name evidence="10" type="ordered locus">Kole_0551</name>
</gene>
<evidence type="ECO:0000313" key="11">
    <source>
        <dbReference type="Proteomes" id="UP000002382"/>
    </source>
</evidence>
<dbReference type="OrthoDB" id="48397at2"/>
<dbReference type="GO" id="GO:0000976">
    <property type="term" value="F:transcription cis-regulatory region binding"/>
    <property type="evidence" value="ECO:0007669"/>
    <property type="project" value="TreeGrafter"/>
</dbReference>
<dbReference type="PANTHER" id="PTHR48111:SF22">
    <property type="entry name" value="REGULATOR OF RPOS"/>
    <property type="match status" value="1"/>
</dbReference>
<evidence type="ECO:0000313" key="10">
    <source>
        <dbReference type="EMBL" id="ACR79271.1"/>
    </source>
</evidence>
<evidence type="ECO:0000259" key="8">
    <source>
        <dbReference type="PROSITE" id="PS50110"/>
    </source>
</evidence>
<evidence type="ECO:0000256" key="3">
    <source>
        <dbReference type="ARBA" id="ARBA00023015"/>
    </source>
</evidence>
<keyword evidence="11" id="KW-1185">Reference proteome</keyword>
<dbReference type="KEGG" id="kol:Kole_0551"/>
<sequence>MRILLVEDEEAITEFVKKGLSEEGYIVDTVDNGEDALNKIFDVDYDLIILDIMLPVKDGLKVCREVRENGISTPILMLTALDSTEDKVTGLNAGADDYLVKPFSFSELLARIRAILRRPPTILNLKLQVGDLVLDTVTHHVERSGKRIDLTPREYALLEFLMRHPNQVLSRTRIVEHVWNLDFYTESNIVDVYIRYLRKKIDNGFENKLIHTVHGVGYMIGEIQPNKSKGGES</sequence>
<evidence type="ECO:0000256" key="6">
    <source>
        <dbReference type="PROSITE-ProRule" id="PRU00169"/>
    </source>
</evidence>
<keyword evidence="5" id="KW-0804">Transcription</keyword>
<dbReference type="HOGENOM" id="CLU_000445_30_1_0"/>
<evidence type="ECO:0000256" key="5">
    <source>
        <dbReference type="ARBA" id="ARBA00023163"/>
    </source>
</evidence>
<feature type="DNA-binding region" description="OmpR/PhoB-type" evidence="7">
    <location>
        <begin position="124"/>
        <end position="222"/>
    </location>
</feature>
<dbReference type="Proteomes" id="UP000002382">
    <property type="component" value="Chromosome"/>
</dbReference>
<dbReference type="InterPro" id="IPR001867">
    <property type="entry name" value="OmpR/PhoB-type_DNA-bd"/>
</dbReference>
<dbReference type="GO" id="GO:0032993">
    <property type="term" value="C:protein-DNA complex"/>
    <property type="evidence" value="ECO:0007669"/>
    <property type="project" value="TreeGrafter"/>
</dbReference>
<name>C5CEM5_KOSOT</name>
<feature type="domain" description="Response regulatory" evidence="8">
    <location>
        <begin position="2"/>
        <end position="116"/>
    </location>
</feature>
<protein>
    <submittedName>
        <fullName evidence="10">Two component transcriptional regulator, winged helix family</fullName>
    </submittedName>
</protein>
<dbReference type="PANTHER" id="PTHR48111">
    <property type="entry name" value="REGULATOR OF RPOS"/>
    <property type="match status" value="1"/>
</dbReference>
<keyword evidence="1 6" id="KW-0597">Phosphoprotein</keyword>